<evidence type="ECO:0000256" key="2">
    <source>
        <dbReference type="ARBA" id="ARBA00022829"/>
    </source>
</evidence>
<dbReference type="InterPro" id="IPR003115">
    <property type="entry name" value="ParB_N"/>
</dbReference>
<dbReference type="NCBIfam" id="TIGR00180">
    <property type="entry name" value="parB_part"/>
    <property type="match status" value="1"/>
</dbReference>
<gene>
    <name evidence="6" type="ORF">CVU83_01145</name>
</gene>
<proteinExistence type="inferred from homology"/>
<dbReference type="GO" id="GO:0045881">
    <property type="term" value="P:positive regulation of sporulation resulting in formation of a cellular spore"/>
    <property type="evidence" value="ECO:0007669"/>
    <property type="project" value="TreeGrafter"/>
</dbReference>
<name>A0A2N2E235_9BACT</name>
<dbReference type="FunFam" id="1.10.10.2830:FF:000001">
    <property type="entry name" value="Chromosome partitioning protein ParB"/>
    <property type="match status" value="1"/>
</dbReference>
<evidence type="ECO:0000313" key="6">
    <source>
        <dbReference type="EMBL" id="PKM88746.1"/>
    </source>
</evidence>
<dbReference type="FunFam" id="3.90.1530.30:FF:000001">
    <property type="entry name" value="Chromosome partitioning protein ParB"/>
    <property type="match status" value="1"/>
</dbReference>
<dbReference type="SUPFAM" id="SSF110849">
    <property type="entry name" value="ParB/Sulfiredoxin"/>
    <property type="match status" value="1"/>
</dbReference>
<evidence type="ECO:0000256" key="3">
    <source>
        <dbReference type="ARBA" id="ARBA00023125"/>
    </source>
</evidence>
<dbReference type="GO" id="GO:0003677">
    <property type="term" value="F:DNA binding"/>
    <property type="evidence" value="ECO:0007669"/>
    <property type="project" value="UniProtKB-KW"/>
</dbReference>
<evidence type="ECO:0000313" key="7">
    <source>
        <dbReference type="Proteomes" id="UP000233325"/>
    </source>
</evidence>
<dbReference type="GO" id="GO:0005694">
    <property type="term" value="C:chromosome"/>
    <property type="evidence" value="ECO:0007669"/>
    <property type="project" value="TreeGrafter"/>
</dbReference>
<evidence type="ECO:0000259" key="5">
    <source>
        <dbReference type="SMART" id="SM00470"/>
    </source>
</evidence>
<evidence type="ECO:0000256" key="1">
    <source>
        <dbReference type="ARBA" id="ARBA00006295"/>
    </source>
</evidence>
<comment type="similarity">
    <text evidence="1">Belongs to the ParB family.</text>
</comment>
<dbReference type="CDD" id="cd16393">
    <property type="entry name" value="SPO0J_N"/>
    <property type="match status" value="1"/>
</dbReference>
<comment type="caution">
    <text evidence="6">The sequence shown here is derived from an EMBL/GenBank/DDBJ whole genome shotgun (WGS) entry which is preliminary data.</text>
</comment>
<dbReference type="SUPFAM" id="SSF109709">
    <property type="entry name" value="KorB DNA-binding domain-like"/>
    <property type="match status" value="1"/>
</dbReference>
<dbReference type="AlphaFoldDB" id="A0A2N2E235"/>
<dbReference type="InterPro" id="IPR050336">
    <property type="entry name" value="Chromosome_partition/occlusion"/>
</dbReference>
<dbReference type="Proteomes" id="UP000233325">
    <property type="component" value="Unassembled WGS sequence"/>
</dbReference>
<dbReference type="EMBL" id="PHAH01000011">
    <property type="protein sequence ID" value="PKM88746.1"/>
    <property type="molecule type" value="Genomic_DNA"/>
</dbReference>
<dbReference type="PANTHER" id="PTHR33375:SF1">
    <property type="entry name" value="CHROMOSOME-PARTITIONING PROTEIN PARB-RELATED"/>
    <property type="match status" value="1"/>
</dbReference>
<dbReference type="InterPro" id="IPR041468">
    <property type="entry name" value="HTH_ParB/Spo0J"/>
</dbReference>
<dbReference type="Pfam" id="PF17762">
    <property type="entry name" value="HTH_ParB"/>
    <property type="match status" value="1"/>
</dbReference>
<dbReference type="InterPro" id="IPR004437">
    <property type="entry name" value="ParB/RepB/Spo0J"/>
</dbReference>
<accession>A0A2N2E235</accession>
<organism evidence="6 7">
    <name type="scientific">Candidatus Falkowbacteria bacterium HGW-Falkowbacteria-2</name>
    <dbReference type="NCBI Taxonomy" id="2013769"/>
    <lineage>
        <taxon>Bacteria</taxon>
        <taxon>Candidatus Falkowiibacteriota</taxon>
    </lineage>
</organism>
<dbReference type="SMART" id="SM00470">
    <property type="entry name" value="ParB"/>
    <property type="match status" value="1"/>
</dbReference>
<sequence>MSQALGRGLGSLIPKKNFDSQPGAEASEQVAMSDADRVFYIDPKEISMNPYQPRHNFSEISLRELMDSIKEHGIIQPLVVTRKDGKYELIAGERRWRSATALGLKSVPALVREANEQKKLELALIENLQRQDLDPVETARAYKRLMDEFNLTQEETAKRVGKARSTLANTLRLLELPLEVQEALSSGRITEAHAKYLLGIENQGKQMVLFKKILNQNLSVAQTHDETKRMGGTKSARVVVNYADKDREEKLRTHFGTKARIIRSGRGGRVVLDFYSEEELGNIMDKIEE</sequence>
<keyword evidence="3" id="KW-0238">DNA-binding</keyword>
<dbReference type="Gene3D" id="1.10.10.2830">
    <property type="match status" value="1"/>
</dbReference>
<feature type="domain" description="ParB-like N-terminal" evidence="5">
    <location>
        <begin position="39"/>
        <end position="128"/>
    </location>
</feature>
<reference evidence="6 7" key="1">
    <citation type="journal article" date="2017" name="ISME J.">
        <title>Potential for microbial H2 and metal transformations associated with novel bacteria and archaea in deep terrestrial subsurface sediments.</title>
        <authorList>
            <person name="Hernsdorf A.W."/>
            <person name="Amano Y."/>
            <person name="Miyakawa K."/>
            <person name="Ise K."/>
            <person name="Suzuki Y."/>
            <person name="Anantharaman K."/>
            <person name="Probst A."/>
            <person name="Burstein D."/>
            <person name="Thomas B.C."/>
            <person name="Banfield J.F."/>
        </authorList>
    </citation>
    <scope>NUCLEOTIDE SEQUENCE [LARGE SCALE GENOMIC DNA]</scope>
    <source>
        <strain evidence="6">HGW-Falkowbacteria-2</strain>
    </source>
</reference>
<dbReference type="Pfam" id="PF02195">
    <property type="entry name" value="ParB_N"/>
    <property type="match status" value="1"/>
</dbReference>
<keyword evidence="2" id="KW-0159">Chromosome partition</keyword>
<dbReference type="Gene3D" id="3.90.1530.30">
    <property type="match status" value="1"/>
</dbReference>
<dbReference type="PANTHER" id="PTHR33375">
    <property type="entry name" value="CHROMOSOME-PARTITIONING PROTEIN PARB-RELATED"/>
    <property type="match status" value="1"/>
</dbReference>
<dbReference type="GO" id="GO:0007059">
    <property type="term" value="P:chromosome segregation"/>
    <property type="evidence" value="ECO:0007669"/>
    <property type="project" value="UniProtKB-KW"/>
</dbReference>
<feature type="region of interest" description="Disordered" evidence="4">
    <location>
        <begin position="9"/>
        <end position="30"/>
    </location>
</feature>
<dbReference type="InterPro" id="IPR036086">
    <property type="entry name" value="ParB/Sulfiredoxin_sf"/>
</dbReference>
<evidence type="ECO:0000256" key="4">
    <source>
        <dbReference type="SAM" id="MobiDB-lite"/>
    </source>
</evidence>
<protein>
    <submittedName>
        <fullName evidence="6">Chromosome partitioning protein ParB</fullName>
    </submittedName>
</protein>